<name>A0A381WYU0_9ZZZZ</name>
<gene>
    <name evidence="1" type="ORF">METZ01_LOCUS110498</name>
</gene>
<evidence type="ECO:0000313" key="1">
    <source>
        <dbReference type="EMBL" id="SVA57644.1"/>
    </source>
</evidence>
<dbReference type="EMBL" id="UINC01013320">
    <property type="protein sequence ID" value="SVA57644.1"/>
    <property type="molecule type" value="Genomic_DNA"/>
</dbReference>
<accession>A0A381WYU0</accession>
<dbReference type="AlphaFoldDB" id="A0A381WYU0"/>
<reference evidence="1" key="1">
    <citation type="submission" date="2018-05" db="EMBL/GenBank/DDBJ databases">
        <authorList>
            <person name="Lanie J.A."/>
            <person name="Ng W.-L."/>
            <person name="Kazmierczak K.M."/>
            <person name="Andrzejewski T.M."/>
            <person name="Davidsen T.M."/>
            <person name="Wayne K.J."/>
            <person name="Tettelin H."/>
            <person name="Glass J.I."/>
            <person name="Rusch D."/>
            <person name="Podicherti R."/>
            <person name="Tsui H.-C.T."/>
            <person name="Winkler M.E."/>
        </authorList>
    </citation>
    <scope>NUCLEOTIDE SEQUENCE</scope>
</reference>
<proteinExistence type="predicted"/>
<sequence>MIIHNQIIRVLILICMVGFCNAKTKFSDRDVAAMIPKYFARDHNSPSITRTRIYGENGKKVLHLNIQVNRNRFENQMEYALSAMASICQYAERPFDKFVLIMEPNSRQIDTERLEAKAKCTIDYFVFKRVKYNRWSSKCITTEKI</sequence>
<organism evidence="1">
    <name type="scientific">marine metagenome</name>
    <dbReference type="NCBI Taxonomy" id="408172"/>
    <lineage>
        <taxon>unclassified sequences</taxon>
        <taxon>metagenomes</taxon>
        <taxon>ecological metagenomes</taxon>
    </lineage>
</organism>
<protein>
    <submittedName>
        <fullName evidence="1">Uncharacterized protein</fullName>
    </submittedName>
</protein>